<evidence type="ECO:0000256" key="5">
    <source>
        <dbReference type="ARBA" id="ARBA00023242"/>
    </source>
</evidence>
<evidence type="ECO:0000256" key="6">
    <source>
        <dbReference type="ARBA" id="ARBA00023306"/>
    </source>
</evidence>
<keyword evidence="5" id="KW-0539">Nucleus</keyword>
<dbReference type="GeneID" id="103722895"/>
<dbReference type="InterPro" id="IPR013212">
    <property type="entry name" value="Mad3/Bub1_I"/>
</dbReference>
<keyword evidence="10" id="KW-1185">Reference proteome</keyword>
<dbReference type="Proteomes" id="UP000228380">
    <property type="component" value="Chromosome 1"/>
</dbReference>
<dbReference type="KEGG" id="pda:103722895"/>
<evidence type="ECO:0000313" key="10">
    <source>
        <dbReference type="Proteomes" id="UP000228380"/>
    </source>
</evidence>
<evidence type="ECO:0000256" key="4">
    <source>
        <dbReference type="ARBA" id="ARBA00022838"/>
    </source>
</evidence>
<name>A0A8B7D2H2_PHODC</name>
<sequence length="383" mass="44060">MDDPSMSTDPETAFLASKQVTGNEWELYKENVRPLKRGRNVQLLNQALRAQHDRGLKKSLLQTRRGMIQAIEEYKGEDPLQPWLDCIKWVQESFPSGGECSGLIVIYEQCVRAFWHDDRYKDDLRYLKVWMEYAENCADAEVIYSFLEANQIGQSHSIYYSSYALHMESKNKLRKADEIFNLGISRKAKPLEKLEAVYRTFLVRITKKQGAVDDEQPNNPLPVRSFGTVLTTGEARRQPAENSDLTKRRTKLQRLDSNRPLSIYNDANSGASHHCNNDERKENSWHILGTRSDRNKENTSVPAKWVSYKIPQKVSTRTGLATSSTRIEVYIDEERADSPSMDVAKSCKPSVLKLRKATSQNLKKETELLKEDPLRNFPLNSLR</sequence>
<accession>A0A8B7D2H2</accession>
<evidence type="ECO:0000256" key="3">
    <source>
        <dbReference type="ARBA" id="ARBA00022454"/>
    </source>
</evidence>
<dbReference type="InterPro" id="IPR015661">
    <property type="entry name" value="Bub1/Mad3"/>
</dbReference>
<proteinExistence type="predicted"/>
<dbReference type="Gene3D" id="1.25.40.430">
    <property type="match status" value="1"/>
</dbReference>
<protein>
    <submittedName>
        <fullName evidence="11">Mitotic spindle checkpoint protein BUBR1</fullName>
    </submittedName>
</protein>
<evidence type="ECO:0000256" key="2">
    <source>
        <dbReference type="ARBA" id="ARBA00004629"/>
    </source>
</evidence>
<keyword evidence="6" id="KW-0131">Cell cycle</keyword>
<keyword evidence="7" id="KW-0137">Centromere</keyword>
<dbReference type="AlphaFoldDB" id="A0A8B7D2H2"/>
<comment type="subcellular location">
    <subcellularLocation>
        <location evidence="2">Chromosome</location>
        <location evidence="2">Centromere</location>
        <location evidence="2">Kinetochore</location>
    </subcellularLocation>
    <subcellularLocation>
        <location evidence="1">Nucleus</location>
    </subcellularLocation>
</comment>
<keyword evidence="3" id="KW-0158">Chromosome</keyword>
<dbReference type="OrthoDB" id="248495at2759"/>
<dbReference type="SMART" id="SM00777">
    <property type="entry name" value="Mad3_BUB1_I"/>
    <property type="match status" value="1"/>
</dbReference>
<dbReference type="PANTHER" id="PTHR14030">
    <property type="entry name" value="MITOTIC CHECKPOINT SERINE/THREONINE-PROTEIN KINASE BUB1"/>
    <property type="match status" value="1"/>
</dbReference>
<dbReference type="FunFam" id="1.25.40.430:FF:000004">
    <property type="entry name" value="Mitotic spindle checkpoint protein BUBR1"/>
    <property type="match status" value="1"/>
</dbReference>
<gene>
    <name evidence="11" type="primary">LOC103722895</name>
</gene>
<dbReference type="GO" id="GO:0004672">
    <property type="term" value="F:protein kinase activity"/>
    <property type="evidence" value="ECO:0007669"/>
    <property type="project" value="TreeGrafter"/>
</dbReference>
<organism evidence="10 11">
    <name type="scientific">Phoenix dactylifera</name>
    <name type="common">Date palm</name>
    <dbReference type="NCBI Taxonomy" id="42345"/>
    <lineage>
        <taxon>Eukaryota</taxon>
        <taxon>Viridiplantae</taxon>
        <taxon>Streptophyta</taxon>
        <taxon>Embryophyta</taxon>
        <taxon>Tracheophyta</taxon>
        <taxon>Spermatophyta</taxon>
        <taxon>Magnoliopsida</taxon>
        <taxon>Liliopsida</taxon>
        <taxon>Arecaceae</taxon>
        <taxon>Coryphoideae</taxon>
        <taxon>Phoeniceae</taxon>
        <taxon>Phoenix</taxon>
    </lineage>
</organism>
<reference evidence="11" key="2">
    <citation type="submission" date="2025-08" db="UniProtKB">
        <authorList>
            <consortium name="RefSeq"/>
        </authorList>
    </citation>
    <scope>IDENTIFICATION</scope>
    <source>
        <tissue evidence="11">Young leaves</tissue>
    </source>
</reference>
<feature type="domain" description="BUB1 N-terminal" evidence="9">
    <location>
        <begin position="67"/>
        <end position="223"/>
    </location>
</feature>
<dbReference type="GO" id="GO:0051754">
    <property type="term" value="P:meiotic sister chromatid cohesion, centromeric"/>
    <property type="evidence" value="ECO:0007669"/>
    <property type="project" value="TreeGrafter"/>
</dbReference>
<dbReference type="GO" id="GO:0007094">
    <property type="term" value="P:mitotic spindle assembly checkpoint signaling"/>
    <property type="evidence" value="ECO:0007669"/>
    <property type="project" value="InterPro"/>
</dbReference>
<evidence type="ECO:0000259" key="9">
    <source>
        <dbReference type="PROSITE" id="PS51489"/>
    </source>
</evidence>
<feature type="region of interest" description="Disordered" evidence="8">
    <location>
        <begin position="261"/>
        <end position="282"/>
    </location>
</feature>
<dbReference type="RefSeq" id="XP_008811842.1">
    <property type="nucleotide sequence ID" value="XM_008813620.3"/>
</dbReference>
<dbReference type="PROSITE" id="PS51489">
    <property type="entry name" value="BUB1_N"/>
    <property type="match status" value="1"/>
</dbReference>
<reference evidence="10" key="1">
    <citation type="journal article" date="2019" name="Nat. Commun.">
        <title>Genome-wide association mapping of date palm fruit traits.</title>
        <authorList>
            <person name="Hazzouri K.M."/>
            <person name="Gros-Balthazard M."/>
            <person name="Flowers J.M."/>
            <person name="Copetti D."/>
            <person name="Lemansour A."/>
            <person name="Lebrun M."/>
            <person name="Masmoudi K."/>
            <person name="Ferrand S."/>
            <person name="Dhar M.I."/>
            <person name="Fresquez Z.A."/>
            <person name="Rosas U."/>
            <person name="Zhang J."/>
            <person name="Talag J."/>
            <person name="Lee S."/>
            <person name="Kudrna D."/>
            <person name="Powell R.F."/>
            <person name="Leitch I.J."/>
            <person name="Krueger R.R."/>
            <person name="Wing R.A."/>
            <person name="Amiri K.M.A."/>
            <person name="Purugganan M.D."/>
        </authorList>
    </citation>
    <scope>NUCLEOTIDE SEQUENCE [LARGE SCALE GENOMIC DNA]</scope>
    <source>
        <strain evidence="10">cv. Khalas</strain>
    </source>
</reference>
<evidence type="ECO:0000313" key="11">
    <source>
        <dbReference type="RefSeq" id="XP_008811842.1"/>
    </source>
</evidence>
<evidence type="ECO:0000256" key="7">
    <source>
        <dbReference type="ARBA" id="ARBA00023328"/>
    </source>
</evidence>
<evidence type="ECO:0000256" key="8">
    <source>
        <dbReference type="SAM" id="MobiDB-lite"/>
    </source>
</evidence>
<evidence type="ECO:0000256" key="1">
    <source>
        <dbReference type="ARBA" id="ARBA00004123"/>
    </source>
</evidence>
<dbReference type="PANTHER" id="PTHR14030:SF19">
    <property type="entry name" value="MITOTIC SPINDLE CHECKPOINT PROTEIN BUBR1"/>
    <property type="match status" value="1"/>
</dbReference>
<dbReference type="GO" id="GO:0005634">
    <property type="term" value="C:nucleus"/>
    <property type="evidence" value="ECO:0007669"/>
    <property type="project" value="UniProtKB-SubCell"/>
</dbReference>
<dbReference type="Pfam" id="PF08311">
    <property type="entry name" value="Mad3_BUB1_I"/>
    <property type="match status" value="1"/>
</dbReference>
<keyword evidence="4" id="KW-0995">Kinetochore</keyword>
<dbReference type="GO" id="GO:0000776">
    <property type="term" value="C:kinetochore"/>
    <property type="evidence" value="ECO:0007669"/>
    <property type="project" value="UniProtKB-KW"/>
</dbReference>